<accession>A0AAD9SUE6</accession>
<gene>
    <name evidence="4" type="ORF">N8I77_002665</name>
</gene>
<dbReference type="AlphaFoldDB" id="A0AAD9SUE6"/>
<dbReference type="Gene3D" id="1.25.40.20">
    <property type="entry name" value="Ankyrin repeat-containing domain"/>
    <property type="match status" value="1"/>
</dbReference>
<evidence type="ECO:0000256" key="2">
    <source>
        <dbReference type="ARBA" id="ARBA00023043"/>
    </source>
</evidence>
<dbReference type="Pfam" id="PF00023">
    <property type="entry name" value="Ank"/>
    <property type="match status" value="1"/>
</dbReference>
<evidence type="ECO:0000313" key="4">
    <source>
        <dbReference type="EMBL" id="KAK2615944.1"/>
    </source>
</evidence>
<evidence type="ECO:0000256" key="3">
    <source>
        <dbReference type="PROSITE-ProRule" id="PRU00023"/>
    </source>
</evidence>
<organism evidence="4 5">
    <name type="scientific">Phomopsis amygdali</name>
    <name type="common">Fusicoccum amygdali</name>
    <dbReference type="NCBI Taxonomy" id="1214568"/>
    <lineage>
        <taxon>Eukaryota</taxon>
        <taxon>Fungi</taxon>
        <taxon>Dikarya</taxon>
        <taxon>Ascomycota</taxon>
        <taxon>Pezizomycotina</taxon>
        <taxon>Sordariomycetes</taxon>
        <taxon>Sordariomycetidae</taxon>
        <taxon>Diaporthales</taxon>
        <taxon>Diaporthaceae</taxon>
        <taxon>Diaporthe</taxon>
    </lineage>
</organism>
<dbReference type="SUPFAM" id="SSF48403">
    <property type="entry name" value="Ankyrin repeat"/>
    <property type="match status" value="1"/>
</dbReference>
<dbReference type="Pfam" id="PF12796">
    <property type="entry name" value="Ank_2"/>
    <property type="match status" value="1"/>
</dbReference>
<dbReference type="SMART" id="SM00248">
    <property type="entry name" value="ANK"/>
    <property type="match status" value="8"/>
</dbReference>
<name>A0AAD9SUE6_PHOAM</name>
<keyword evidence="1" id="KW-0677">Repeat</keyword>
<feature type="repeat" description="ANK" evidence="3">
    <location>
        <begin position="336"/>
        <end position="374"/>
    </location>
</feature>
<dbReference type="EMBL" id="JAUJFL010000001">
    <property type="protein sequence ID" value="KAK2615944.1"/>
    <property type="molecule type" value="Genomic_DNA"/>
</dbReference>
<evidence type="ECO:0000256" key="1">
    <source>
        <dbReference type="ARBA" id="ARBA00022737"/>
    </source>
</evidence>
<protein>
    <submittedName>
        <fullName evidence="4">Uncharacterized protein</fullName>
    </submittedName>
</protein>
<keyword evidence="2 3" id="KW-0040">ANK repeat</keyword>
<dbReference type="InterPro" id="IPR036770">
    <property type="entry name" value="Ankyrin_rpt-contain_sf"/>
</dbReference>
<feature type="repeat" description="ANK" evidence="3">
    <location>
        <begin position="414"/>
        <end position="447"/>
    </location>
</feature>
<dbReference type="PROSITE" id="PS50297">
    <property type="entry name" value="ANK_REP_REGION"/>
    <property type="match status" value="1"/>
</dbReference>
<reference evidence="4" key="1">
    <citation type="submission" date="2023-06" db="EMBL/GenBank/DDBJ databases">
        <authorList>
            <person name="Noh H."/>
        </authorList>
    </citation>
    <scope>NUCLEOTIDE SEQUENCE</scope>
    <source>
        <strain evidence="4">DUCC20226</strain>
    </source>
</reference>
<dbReference type="Proteomes" id="UP001265746">
    <property type="component" value="Unassembled WGS sequence"/>
</dbReference>
<dbReference type="PROSITE" id="PS50088">
    <property type="entry name" value="ANK_REPEAT"/>
    <property type="match status" value="2"/>
</dbReference>
<sequence length="544" mass="59615">MDGFGKMVGDDGTIFYETENGELLLEIIRLNDVGVLARYLETNTALGPRDVQMDDPFWNAVAYGSTNVLCTLLQHWEATQPSIGTDMPAPDRRGFGLLQTACEFSHIETVRFLLNGPWSSAYGNIHARDCRGSTALLAAAGAFFGPGYLPSRSMTGKQDSHGSMRGHLAHAEEVMQLLLDRDARVGDGIITRDGLQETVLSRAITGASSALVKRLLDQGADTYAKTTYDFFDGSLYGGFGPDTIIRDVTPLHMGSLYFNTAGVRVLLNHARATEGVDIAMHPDSHGRLPLHWAAWGLNESNELYGLKADEIVPHVTATIELLVAAAPSTVNAQDDRGDTPLHYAVRRRGRCGDRHVAILRTLCEHGADAGLGGRNGETPLHGLGFRFRDGEPIEASLIDLLLEHGASVGDADDDGNTPLHFAAKHLAHVETAQHLLSRGADVSVQNRQGNTPLHEAALGFYSGPLGGSQPRERKLTLENRVRAQDEMMRVLLHHFSETKANALMNQTNADYDTPRQICQERRRKWRDEEITHKPLAMGRGRRRG</sequence>
<evidence type="ECO:0000313" key="5">
    <source>
        <dbReference type="Proteomes" id="UP001265746"/>
    </source>
</evidence>
<comment type="caution">
    <text evidence="4">The sequence shown here is derived from an EMBL/GenBank/DDBJ whole genome shotgun (WGS) entry which is preliminary data.</text>
</comment>
<proteinExistence type="predicted"/>
<keyword evidence="5" id="KW-1185">Reference proteome</keyword>
<dbReference type="InterPro" id="IPR002110">
    <property type="entry name" value="Ankyrin_rpt"/>
</dbReference>
<dbReference type="PANTHER" id="PTHR24198:SF165">
    <property type="entry name" value="ANKYRIN REPEAT-CONTAINING PROTEIN-RELATED"/>
    <property type="match status" value="1"/>
</dbReference>
<dbReference type="PANTHER" id="PTHR24198">
    <property type="entry name" value="ANKYRIN REPEAT AND PROTEIN KINASE DOMAIN-CONTAINING PROTEIN"/>
    <property type="match status" value="1"/>
</dbReference>